<name>A0A9P0QAI0_ACAOB</name>
<protein>
    <submittedName>
        <fullName evidence="1">Uncharacterized protein</fullName>
    </submittedName>
</protein>
<keyword evidence="2" id="KW-1185">Reference proteome</keyword>
<gene>
    <name evidence="1" type="ORF">ACAOBT_LOCUS34406</name>
</gene>
<sequence>MLHPRADTDRLYVSRKEGGRGLQQVEAAYKSAILSISDYCENSPDRMIMIARNYDLSLPVTKSLIQTATKFSRQLSIRESLGPDLQKRKLEEFYLKNETNVTGSDSCSGDCDLNLAKSVNEAHNHTLESVNHQTQETNNHSIISEQVVLSEKPVESKQPIVPE</sequence>
<proteinExistence type="predicted"/>
<dbReference type="OrthoDB" id="6782222at2759"/>
<accession>A0A9P0QAI0</accession>
<evidence type="ECO:0000313" key="2">
    <source>
        <dbReference type="Proteomes" id="UP001152888"/>
    </source>
</evidence>
<comment type="caution">
    <text evidence="1">The sequence shown here is derived from an EMBL/GenBank/DDBJ whole genome shotgun (WGS) entry which is preliminary data.</text>
</comment>
<organism evidence="1 2">
    <name type="scientific">Acanthoscelides obtectus</name>
    <name type="common">Bean weevil</name>
    <name type="synonym">Bruchus obtectus</name>
    <dbReference type="NCBI Taxonomy" id="200917"/>
    <lineage>
        <taxon>Eukaryota</taxon>
        <taxon>Metazoa</taxon>
        <taxon>Ecdysozoa</taxon>
        <taxon>Arthropoda</taxon>
        <taxon>Hexapoda</taxon>
        <taxon>Insecta</taxon>
        <taxon>Pterygota</taxon>
        <taxon>Neoptera</taxon>
        <taxon>Endopterygota</taxon>
        <taxon>Coleoptera</taxon>
        <taxon>Polyphaga</taxon>
        <taxon>Cucujiformia</taxon>
        <taxon>Chrysomeloidea</taxon>
        <taxon>Chrysomelidae</taxon>
        <taxon>Bruchinae</taxon>
        <taxon>Bruchini</taxon>
        <taxon>Acanthoscelides</taxon>
    </lineage>
</organism>
<reference evidence="1" key="1">
    <citation type="submission" date="2022-03" db="EMBL/GenBank/DDBJ databases">
        <authorList>
            <person name="Sayadi A."/>
        </authorList>
    </citation>
    <scope>NUCLEOTIDE SEQUENCE</scope>
</reference>
<dbReference type="AlphaFoldDB" id="A0A9P0QAI0"/>
<dbReference type="EMBL" id="CAKOFQ010008576">
    <property type="protein sequence ID" value="CAH2014940.1"/>
    <property type="molecule type" value="Genomic_DNA"/>
</dbReference>
<evidence type="ECO:0000313" key="1">
    <source>
        <dbReference type="EMBL" id="CAH2014940.1"/>
    </source>
</evidence>
<dbReference type="Proteomes" id="UP001152888">
    <property type="component" value="Unassembled WGS sequence"/>
</dbReference>